<evidence type="ECO:0000256" key="1">
    <source>
        <dbReference type="SAM" id="Phobius"/>
    </source>
</evidence>
<dbReference type="EMBL" id="LNIX01000002">
    <property type="protein sequence ID" value="OXA58891.1"/>
    <property type="molecule type" value="Genomic_DNA"/>
</dbReference>
<keyword evidence="1" id="KW-0472">Membrane</keyword>
<keyword evidence="3" id="KW-1185">Reference proteome</keyword>
<reference evidence="2 3" key="1">
    <citation type="submission" date="2015-12" db="EMBL/GenBank/DDBJ databases">
        <title>The genome of Folsomia candida.</title>
        <authorList>
            <person name="Faddeeva A."/>
            <person name="Derks M.F."/>
            <person name="Anvar Y."/>
            <person name="Smit S."/>
            <person name="Van Straalen N."/>
            <person name="Roelofs D."/>
        </authorList>
    </citation>
    <scope>NUCLEOTIDE SEQUENCE [LARGE SCALE GENOMIC DNA]</scope>
    <source>
        <strain evidence="2 3">VU population</strain>
        <tissue evidence="2">Whole body</tissue>
    </source>
</reference>
<keyword evidence="1" id="KW-0812">Transmembrane</keyword>
<name>A0A226EPZ7_FOLCA</name>
<organism evidence="2 3">
    <name type="scientific">Folsomia candida</name>
    <name type="common">Springtail</name>
    <dbReference type="NCBI Taxonomy" id="158441"/>
    <lineage>
        <taxon>Eukaryota</taxon>
        <taxon>Metazoa</taxon>
        <taxon>Ecdysozoa</taxon>
        <taxon>Arthropoda</taxon>
        <taxon>Hexapoda</taxon>
        <taxon>Collembola</taxon>
        <taxon>Entomobryomorpha</taxon>
        <taxon>Isotomoidea</taxon>
        <taxon>Isotomidae</taxon>
        <taxon>Proisotominae</taxon>
        <taxon>Folsomia</taxon>
    </lineage>
</organism>
<protein>
    <submittedName>
        <fullName evidence="2">Uncharacterized protein</fullName>
    </submittedName>
</protein>
<dbReference type="Proteomes" id="UP000198287">
    <property type="component" value="Unassembled WGS sequence"/>
</dbReference>
<gene>
    <name evidence="2" type="ORF">Fcan01_04973</name>
</gene>
<feature type="transmembrane region" description="Helical" evidence="1">
    <location>
        <begin position="41"/>
        <end position="60"/>
    </location>
</feature>
<sequence length="125" mass="13752">MIACFGTSEWIRNIKQQKSLEKEQPKAFDTNNLACNPKMTPLKLCSLAIILVFFAATCIVPTTDAMCDKHYPHRGCQCQCGGELNGHCHCPYGGHIPGVYCRDGGNHMICFPWGGGGCPFPRCNE</sequence>
<keyword evidence="1" id="KW-1133">Transmembrane helix</keyword>
<accession>A0A226EPZ7</accession>
<proteinExistence type="predicted"/>
<comment type="caution">
    <text evidence="2">The sequence shown here is derived from an EMBL/GenBank/DDBJ whole genome shotgun (WGS) entry which is preliminary data.</text>
</comment>
<evidence type="ECO:0000313" key="3">
    <source>
        <dbReference type="Proteomes" id="UP000198287"/>
    </source>
</evidence>
<evidence type="ECO:0000313" key="2">
    <source>
        <dbReference type="EMBL" id="OXA58891.1"/>
    </source>
</evidence>
<dbReference type="AlphaFoldDB" id="A0A226EPZ7"/>